<evidence type="ECO:0000313" key="4">
    <source>
        <dbReference type="Proteomes" id="UP001247542"/>
    </source>
</evidence>
<evidence type="ECO:0000313" key="3">
    <source>
        <dbReference type="EMBL" id="MDT3766708.1"/>
    </source>
</evidence>
<gene>
    <name evidence="3" type="ORF">QS713_01330</name>
</gene>
<reference evidence="3 4" key="1">
    <citation type="submission" date="2023-06" db="EMBL/GenBank/DDBJ databases">
        <title>Draft genome sequence of Gleimia hominis type strain CCUG 57540T.</title>
        <authorList>
            <person name="Salva-Serra F."/>
            <person name="Cardew S."/>
            <person name="Jensie Markopoulos S."/>
            <person name="Ohlen M."/>
            <person name="Inganas E."/>
            <person name="Svensson-Stadler L."/>
            <person name="Moore E.R.B."/>
        </authorList>
    </citation>
    <scope>NUCLEOTIDE SEQUENCE [LARGE SCALE GENOMIC DNA]</scope>
    <source>
        <strain evidence="3 4">CCUG 57540</strain>
    </source>
</reference>
<evidence type="ECO:0000256" key="2">
    <source>
        <dbReference type="ARBA" id="ARBA00023008"/>
    </source>
</evidence>
<keyword evidence="2" id="KW-0186">Copper</keyword>
<dbReference type="PANTHER" id="PTHR33677">
    <property type="entry name" value="TRANSCRIPTIONAL REPRESSOR FRMR-RELATED"/>
    <property type="match status" value="1"/>
</dbReference>
<comment type="similarity">
    <text evidence="1">Belongs to the CsoR family.</text>
</comment>
<accession>A0ABU3I8J7</accession>
<sequence>MEHGYTSDKQKYLARMKRIEGQARGIHRMIDEDVYCIDVLTQISAMKSALENVALHLLEDHMDHCVRHAAQAGGPQADEKLAEAMQAITRLVKS</sequence>
<organism evidence="3 4">
    <name type="scientific">Gleimia hominis</name>
    <dbReference type="NCBI Taxonomy" id="595468"/>
    <lineage>
        <taxon>Bacteria</taxon>
        <taxon>Bacillati</taxon>
        <taxon>Actinomycetota</taxon>
        <taxon>Actinomycetes</taxon>
        <taxon>Actinomycetales</taxon>
        <taxon>Actinomycetaceae</taxon>
        <taxon>Gleimia</taxon>
    </lineage>
</organism>
<dbReference type="Gene3D" id="1.20.58.1000">
    <property type="entry name" value="Metal-sensitive repressor, helix protomer"/>
    <property type="match status" value="1"/>
</dbReference>
<evidence type="ECO:0000256" key="1">
    <source>
        <dbReference type="ARBA" id="ARBA00005428"/>
    </source>
</evidence>
<name>A0ABU3I8J7_9ACTO</name>
<keyword evidence="4" id="KW-1185">Reference proteome</keyword>
<dbReference type="RefSeq" id="WP_313271823.1">
    <property type="nucleotide sequence ID" value="NZ_JASXSX010000001.1"/>
</dbReference>
<dbReference type="CDD" id="cd10148">
    <property type="entry name" value="CsoR-like_DUF156"/>
    <property type="match status" value="1"/>
</dbReference>
<protein>
    <submittedName>
        <fullName evidence="3">Metal-sensitive transcriptional regulator</fullName>
    </submittedName>
</protein>
<proteinExistence type="inferred from homology"/>
<dbReference type="PANTHER" id="PTHR33677:SF3">
    <property type="entry name" value="COPPER-SENSING TRANSCRIPTIONAL REPRESSOR RICR"/>
    <property type="match status" value="1"/>
</dbReference>
<dbReference type="Proteomes" id="UP001247542">
    <property type="component" value="Unassembled WGS sequence"/>
</dbReference>
<dbReference type="InterPro" id="IPR038390">
    <property type="entry name" value="Metal_Tscrpt_repr_sf"/>
</dbReference>
<dbReference type="Pfam" id="PF02583">
    <property type="entry name" value="Trns_repr_metal"/>
    <property type="match status" value="1"/>
</dbReference>
<dbReference type="EMBL" id="JASXSX010000001">
    <property type="protein sequence ID" value="MDT3766708.1"/>
    <property type="molecule type" value="Genomic_DNA"/>
</dbReference>
<comment type="caution">
    <text evidence="3">The sequence shown here is derived from an EMBL/GenBank/DDBJ whole genome shotgun (WGS) entry which is preliminary data.</text>
</comment>
<dbReference type="InterPro" id="IPR003735">
    <property type="entry name" value="Metal_Tscrpt_repr"/>
</dbReference>